<dbReference type="RefSeq" id="XP_024869180.1">
    <property type="nucleotide sequence ID" value="XM_025013412.1"/>
</dbReference>
<keyword evidence="9 11" id="KW-0862">Zinc</keyword>
<dbReference type="UniPathway" id="UPA00143"/>
<keyword evidence="5" id="KW-0879">Wnt signaling pathway</keyword>
<comment type="subcellular location">
    <subcellularLocation>
        <location evidence="2 11">Cytoplasm</location>
        <location evidence="2 11">Cytosol</location>
    </subcellularLocation>
</comment>
<dbReference type="GO" id="GO:0061630">
    <property type="term" value="F:ubiquitin protein ligase activity"/>
    <property type="evidence" value="ECO:0007669"/>
    <property type="project" value="UniProtKB-UniRule"/>
</dbReference>
<gene>
    <name evidence="16" type="primary">LOC112452942</name>
</gene>
<keyword evidence="7 10" id="KW-0863">Zinc-finger</keyword>
<comment type="domain">
    <text evidence="11">The WWE domain mediates non-covalent poly(ADP-ribose)-binding.</text>
</comment>
<dbReference type="Gene3D" id="3.30.40.10">
    <property type="entry name" value="Zinc/RING finger domain, C3HC4 (zinc finger)"/>
    <property type="match status" value="1"/>
</dbReference>
<dbReference type="InterPro" id="IPR013083">
    <property type="entry name" value="Znf_RING/FYVE/PHD"/>
</dbReference>
<evidence type="ECO:0000313" key="15">
    <source>
        <dbReference type="Proteomes" id="UP000504618"/>
    </source>
</evidence>
<accession>A0A6J1PIU7</accession>
<comment type="pathway">
    <text evidence="11">Protein modification; protein ubiquitination.</text>
</comment>
<dbReference type="GO" id="GO:0005634">
    <property type="term" value="C:nucleus"/>
    <property type="evidence" value="ECO:0007669"/>
    <property type="project" value="TreeGrafter"/>
</dbReference>
<dbReference type="GO" id="GO:0051865">
    <property type="term" value="P:protein autoubiquitination"/>
    <property type="evidence" value="ECO:0007669"/>
    <property type="project" value="UniProtKB-UniRule"/>
</dbReference>
<keyword evidence="4 11" id="KW-0808">Transferase</keyword>
<comment type="catalytic activity">
    <reaction evidence="1 11">
        <text>S-ubiquitinyl-[E2 ubiquitin-conjugating enzyme]-L-cysteine + [acceptor protein]-L-lysine = [E2 ubiquitin-conjugating enzyme]-L-cysteine + N(6)-ubiquitinyl-[acceptor protein]-L-lysine.</text>
        <dbReference type="EC" id="2.3.2.27"/>
    </reaction>
</comment>
<dbReference type="Gene3D" id="3.30.720.50">
    <property type="match status" value="1"/>
</dbReference>
<dbReference type="GO" id="GO:0006511">
    <property type="term" value="P:ubiquitin-dependent protein catabolic process"/>
    <property type="evidence" value="ECO:0007669"/>
    <property type="project" value="UniProtKB-UniRule"/>
</dbReference>
<evidence type="ECO:0000256" key="4">
    <source>
        <dbReference type="ARBA" id="ARBA00022679"/>
    </source>
</evidence>
<dbReference type="PANTHER" id="PTHR13417">
    <property type="entry name" value="E3 UBIQUITIN-PROTEIN LIGASE RNF146"/>
    <property type="match status" value="1"/>
</dbReference>
<comment type="PTM">
    <text evidence="11">Ubiquitinated; autoubiquitinated.</text>
</comment>
<dbReference type="FunFam" id="3.30.40.10:FF:000204">
    <property type="entry name" value="E3 ubiquitin-protein ligase RNF146"/>
    <property type="match status" value="1"/>
</dbReference>
<evidence type="ECO:0000259" key="13">
    <source>
        <dbReference type="PROSITE" id="PS50089"/>
    </source>
</evidence>
<dbReference type="Pfam" id="PF02825">
    <property type="entry name" value="WWE"/>
    <property type="match status" value="1"/>
</dbReference>
<evidence type="ECO:0000256" key="8">
    <source>
        <dbReference type="ARBA" id="ARBA00022786"/>
    </source>
</evidence>
<dbReference type="AlphaFoldDB" id="A0A6J1PIU7"/>
<evidence type="ECO:0000256" key="2">
    <source>
        <dbReference type="ARBA" id="ARBA00004514"/>
    </source>
</evidence>
<dbReference type="InterPro" id="IPR018123">
    <property type="entry name" value="WWE-dom_subgr"/>
</dbReference>
<dbReference type="InterPro" id="IPR001841">
    <property type="entry name" value="Znf_RING"/>
</dbReference>
<sequence length="241" mass="28381">MAQAKLDVPEKSGGGIKEKDKDSEEKEGPTVVPECAVCLQPCIHPARLPCSHIYCYLCVKGVANQSKRCPMCRQEIPPDFLERPQLVEVEEPQKESEHTEEEYQWFYKGRNGWWKYDPRTSNDLETIYKLGDAQCELLICGMLYVFDFEKKCQYRKYNPRYKRNIKRDKKDARARVSRVYNNICKMDYLSVKIEDSNSKSIFNNILNYIQWFHTALYKYLISGIYMHAQSRSTLHMILFSV</sequence>
<evidence type="ECO:0000256" key="10">
    <source>
        <dbReference type="PROSITE-ProRule" id="PRU00175"/>
    </source>
</evidence>
<evidence type="ECO:0000259" key="14">
    <source>
        <dbReference type="PROSITE" id="PS50918"/>
    </source>
</evidence>
<dbReference type="Pfam" id="PF13920">
    <property type="entry name" value="zf-C3HC4_3"/>
    <property type="match status" value="1"/>
</dbReference>
<dbReference type="CDD" id="cd16546">
    <property type="entry name" value="RING-HC_RNF146"/>
    <property type="match status" value="1"/>
</dbReference>
<dbReference type="InterPro" id="IPR044110">
    <property type="entry name" value="RING-HC_RNF146"/>
</dbReference>
<evidence type="ECO:0000256" key="1">
    <source>
        <dbReference type="ARBA" id="ARBA00000900"/>
    </source>
</evidence>
<dbReference type="PROSITE" id="PS50089">
    <property type="entry name" value="ZF_RING_2"/>
    <property type="match status" value="1"/>
</dbReference>
<keyword evidence="6 11" id="KW-0479">Metal-binding</keyword>
<evidence type="ECO:0000313" key="16">
    <source>
        <dbReference type="RefSeq" id="XP_024869180.1"/>
    </source>
</evidence>
<dbReference type="InterPro" id="IPR037197">
    <property type="entry name" value="WWE_dom_sf"/>
</dbReference>
<dbReference type="InterPro" id="IPR017907">
    <property type="entry name" value="Znf_RING_CS"/>
</dbReference>
<evidence type="ECO:0000256" key="3">
    <source>
        <dbReference type="ARBA" id="ARBA00022490"/>
    </source>
</evidence>
<dbReference type="GO" id="GO:0008270">
    <property type="term" value="F:zinc ion binding"/>
    <property type="evidence" value="ECO:0007669"/>
    <property type="project" value="UniProtKB-UniRule"/>
</dbReference>
<dbReference type="EC" id="2.3.2.27" evidence="11"/>
<proteinExistence type="predicted"/>
<dbReference type="GeneID" id="112452942"/>
<dbReference type="InterPro" id="IPR004170">
    <property type="entry name" value="WWE_dom"/>
</dbReference>
<evidence type="ECO:0000256" key="6">
    <source>
        <dbReference type="ARBA" id="ARBA00022723"/>
    </source>
</evidence>
<evidence type="ECO:0000256" key="9">
    <source>
        <dbReference type="ARBA" id="ARBA00022833"/>
    </source>
</evidence>
<dbReference type="InterPro" id="IPR033509">
    <property type="entry name" value="RNF146"/>
</dbReference>
<feature type="compositionally biased region" description="Basic and acidic residues" evidence="12">
    <location>
        <begin position="16"/>
        <end position="27"/>
    </location>
</feature>
<evidence type="ECO:0000256" key="5">
    <source>
        <dbReference type="ARBA" id="ARBA00022687"/>
    </source>
</evidence>
<dbReference type="Proteomes" id="UP000504618">
    <property type="component" value="Unplaced"/>
</dbReference>
<feature type="domain" description="WWE" evidence="14">
    <location>
        <begin position="91"/>
        <end position="167"/>
    </location>
</feature>
<dbReference type="GO" id="GO:0005829">
    <property type="term" value="C:cytosol"/>
    <property type="evidence" value="ECO:0007669"/>
    <property type="project" value="UniProtKB-SubCell"/>
</dbReference>
<name>A0A6J1PIU7_9HYME</name>
<reference evidence="16" key="1">
    <citation type="submission" date="2025-08" db="UniProtKB">
        <authorList>
            <consortium name="RefSeq"/>
        </authorList>
    </citation>
    <scope>IDENTIFICATION</scope>
    <source>
        <tissue evidence="16">Whole body</tissue>
    </source>
</reference>
<feature type="region of interest" description="Disordered" evidence="12">
    <location>
        <begin position="1"/>
        <end position="27"/>
    </location>
</feature>
<dbReference type="SMART" id="SM00184">
    <property type="entry name" value="RING"/>
    <property type="match status" value="1"/>
</dbReference>
<keyword evidence="8 11" id="KW-0833">Ubl conjugation pathway</keyword>
<dbReference type="PROSITE" id="PS00518">
    <property type="entry name" value="ZF_RING_1"/>
    <property type="match status" value="1"/>
</dbReference>
<organism evidence="15 16">
    <name type="scientific">Temnothorax curvispinosus</name>
    <dbReference type="NCBI Taxonomy" id="300111"/>
    <lineage>
        <taxon>Eukaryota</taxon>
        <taxon>Metazoa</taxon>
        <taxon>Ecdysozoa</taxon>
        <taxon>Arthropoda</taxon>
        <taxon>Hexapoda</taxon>
        <taxon>Insecta</taxon>
        <taxon>Pterygota</taxon>
        <taxon>Neoptera</taxon>
        <taxon>Endopterygota</taxon>
        <taxon>Hymenoptera</taxon>
        <taxon>Apocrita</taxon>
        <taxon>Aculeata</taxon>
        <taxon>Formicoidea</taxon>
        <taxon>Formicidae</taxon>
        <taxon>Myrmicinae</taxon>
        <taxon>Temnothorax</taxon>
    </lineage>
</organism>
<dbReference type="PANTHER" id="PTHR13417:SF2">
    <property type="entry name" value="E3 UBIQUITIN-PROTEIN LIGASE RNF146"/>
    <property type="match status" value="1"/>
</dbReference>
<dbReference type="GO" id="GO:0016055">
    <property type="term" value="P:Wnt signaling pathway"/>
    <property type="evidence" value="ECO:0007669"/>
    <property type="project" value="UniProtKB-KW"/>
</dbReference>
<dbReference type="OrthoDB" id="10065815at2759"/>
<evidence type="ECO:0000256" key="11">
    <source>
        <dbReference type="RuleBase" id="RU367115"/>
    </source>
</evidence>
<evidence type="ECO:0000256" key="7">
    <source>
        <dbReference type="ARBA" id="ARBA00022771"/>
    </source>
</evidence>
<dbReference type="PROSITE" id="PS50918">
    <property type="entry name" value="WWE"/>
    <property type="match status" value="1"/>
</dbReference>
<evidence type="ECO:0000256" key="12">
    <source>
        <dbReference type="SAM" id="MobiDB-lite"/>
    </source>
</evidence>
<comment type="function">
    <text evidence="11">E3 ubiquitin-protein ligase that specifically binds poly-ADP-ribosylated proteins and mediates their ubiquitination and subsequent degradation.</text>
</comment>
<keyword evidence="3 11" id="KW-0963">Cytoplasm</keyword>
<feature type="domain" description="RING-type" evidence="13">
    <location>
        <begin position="35"/>
        <end position="73"/>
    </location>
</feature>
<protein>
    <recommendedName>
        <fullName evidence="11">E3 ubiquitin-protein ligase</fullName>
        <ecNumber evidence="11">2.3.2.27</ecNumber>
    </recommendedName>
</protein>
<dbReference type="SMART" id="SM00678">
    <property type="entry name" value="WWE"/>
    <property type="match status" value="1"/>
</dbReference>
<dbReference type="SUPFAM" id="SSF117839">
    <property type="entry name" value="WWE domain"/>
    <property type="match status" value="1"/>
</dbReference>
<keyword evidence="15" id="KW-1185">Reference proteome</keyword>
<dbReference type="GO" id="GO:0072572">
    <property type="term" value="F:poly-ADP-D-ribose binding"/>
    <property type="evidence" value="ECO:0007669"/>
    <property type="project" value="UniProtKB-UniRule"/>
</dbReference>
<dbReference type="SUPFAM" id="SSF57850">
    <property type="entry name" value="RING/U-box"/>
    <property type="match status" value="1"/>
</dbReference>